<evidence type="ECO:0000256" key="1">
    <source>
        <dbReference type="SAM" id="MobiDB-lite"/>
    </source>
</evidence>
<feature type="compositionally biased region" description="Polar residues" evidence="1">
    <location>
        <begin position="160"/>
        <end position="170"/>
    </location>
</feature>
<feature type="region of interest" description="Disordered" evidence="1">
    <location>
        <begin position="1"/>
        <end position="282"/>
    </location>
</feature>
<reference evidence="3 4" key="1">
    <citation type="journal article" date="2020" name="ISME J.">
        <title>Uncovering the hidden diversity of litter-decomposition mechanisms in mushroom-forming fungi.</title>
        <authorList>
            <person name="Floudas D."/>
            <person name="Bentzer J."/>
            <person name="Ahren D."/>
            <person name="Johansson T."/>
            <person name="Persson P."/>
            <person name="Tunlid A."/>
        </authorList>
    </citation>
    <scope>NUCLEOTIDE SEQUENCE [LARGE SCALE GENOMIC DNA]</scope>
    <source>
        <strain evidence="3 4">CBS 101986</strain>
    </source>
</reference>
<evidence type="ECO:0000313" key="3">
    <source>
        <dbReference type="EMBL" id="KAF5312198.1"/>
    </source>
</evidence>
<feature type="compositionally biased region" description="Basic residues" evidence="1">
    <location>
        <begin position="1"/>
        <end position="10"/>
    </location>
</feature>
<organism evidence="3 4">
    <name type="scientific">Psilocybe cf. subviscida</name>
    <dbReference type="NCBI Taxonomy" id="2480587"/>
    <lineage>
        <taxon>Eukaryota</taxon>
        <taxon>Fungi</taxon>
        <taxon>Dikarya</taxon>
        <taxon>Basidiomycota</taxon>
        <taxon>Agaricomycotina</taxon>
        <taxon>Agaricomycetes</taxon>
        <taxon>Agaricomycetidae</taxon>
        <taxon>Agaricales</taxon>
        <taxon>Agaricineae</taxon>
        <taxon>Strophariaceae</taxon>
        <taxon>Psilocybe</taxon>
    </lineage>
</organism>
<dbReference type="InterPro" id="IPR045341">
    <property type="entry name" value="DUF6532"/>
</dbReference>
<dbReference type="EMBL" id="JAACJJ010000056">
    <property type="protein sequence ID" value="KAF5312198.1"/>
    <property type="molecule type" value="Genomic_DNA"/>
</dbReference>
<evidence type="ECO:0000313" key="4">
    <source>
        <dbReference type="Proteomes" id="UP000567179"/>
    </source>
</evidence>
<dbReference type="Pfam" id="PF20149">
    <property type="entry name" value="DUF6532"/>
    <property type="match status" value="1"/>
</dbReference>
<feature type="compositionally biased region" description="Basic and acidic residues" evidence="1">
    <location>
        <begin position="171"/>
        <end position="185"/>
    </location>
</feature>
<comment type="caution">
    <text evidence="3">The sequence shown here is derived from an EMBL/GenBank/DDBJ whole genome shotgun (WGS) entry which is preliminary data.</text>
</comment>
<proteinExistence type="predicted"/>
<evidence type="ECO:0000259" key="2">
    <source>
        <dbReference type="Pfam" id="PF20149"/>
    </source>
</evidence>
<feature type="compositionally biased region" description="Low complexity" evidence="1">
    <location>
        <begin position="51"/>
        <end position="63"/>
    </location>
</feature>
<feature type="compositionally biased region" description="Low complexity" evidence="1">
    <location>
        <begin position="214"/>
        <end position="230"/>
    </location>
</feature>
<feature type="domain" description="DUF6532" evidence="2">
    <location>
        <begin position="324"/>
        <end position="530"/>
    </location>
</feature>
<feature type="compositionally biased region" description="Basic and acidic residues" evidence="1">
    <location>
        <begin position="23"/>
        <end position="41"/>
    </location>
</feature>
<gene>
    <name evidence="3" type="ORF">D9619_003825</name>
</gene>
<feature type="compositionally biased region" description="Acidic residues" evidence="1">
    <location>
        <begin position="124"/>
        <end position="138"/>
    </location>
</feature>
<accession>A0A8H5AWL2</accession>
<feature type="compositionally biased region" description="Basic and acidic residues" evidence="1">
    <location>
        <begin position="259"/>
        <end position="274"/>
    </location>
</feature>
<dbReference type="OrthoDB" id="3225557at2759"/>
<dbReference type="AlphaFoldDB" id="A0A8H5AWL2"/>
<dbReference type="Proteomes" id="UP000567179">
    <property type="component" value="Unassembled WGS sequence"/>
</dbReference>
<feature type="compositionally biased region" description="Acidic residues" evidence="1">
    <location>
        <begin position="97"/>
        <end position="107"/>
    </location>
</feature>
<protein>
    <recommendedName>
        <fullName evidence="2">DUF6532 domain-containing protein</fullName>
    </recommendedName>
</protein>
<keyword evidence="4" id="KW-1185">Reference proteome</keyword>
<name>A0A8H5AWL2_9AGAR</name>
<feature type="compositionally biased region" description="Low complexity" evidence="1">
    <location>
        <begin position="73"/>
        <end position="87"/>
    </location>
</feature>
<sequence>MGKKSTKKKKDMSPKKSSNRSAVSKEKETVKKALKKAKEPTQGHCKSSCLASSDNSIALASSSTTSHEKGKSAGKSKTASAAGQATKEYQRKPVEIDGSDDNLDNEEVTTSKKSAVSPHKEMSDLEDEDNEDQDDDAMVESAKEDDLVDLSAAKAKETLQLEQPQWSANKDNVRSQKDTKRENNLHKQIPLAKRKRGDDTGSDTSDSESDSDSESSSSSSKSDTSNSSDSSDSDDDSNDSTREQDDGGGGASSSKKSKWAQDRQSEGAKWKDNQKVSVPVKHQKIKARNVNEGWSKKAHYAAPTGRAITLKDQPKHLRIILKKAIDQAEGDILFVNAFPSGTDTDSYVCNLLKRHAQEHKNQALVSRIKNDSSFRSALAPLITSRMNRLQGSIKKLVSSGVIKATYSLPSNTAECQAKVAELQKSMDYIYPLGPNSMVDRTKPYRNELVISILWDYIFSGRHSLASKFSNRFESSIDTDEDNVEIPISMLALVGTTISVGLEDWSTGKYKKNAWSTETHSGAYENHIEFITSSIFKADKKKFHSLTSRLYQLALNMPGQASGSAKISNVQSNFNIDDMNDDD</sequence>